<reference evidence="1 3" key="1">
    <citation type="submission" date="2016-11" db="EMBL/GenBank/DDBJ databases">
        <authorList>
            <person name="Jaros S."/>
            <person name="Januszkiewicz K."/>
            <person name="Wedrychowicz H."/>
        </authorList>
    </citation>
    <scope>NUCLEOTIDE SEQUENCE [LARGE SCALE GENOMIC DNA]</scope>
    <source>
        <strain evidence="1 3">DSM 784</strain>
    </source>
</reference>
<evidence type="ECO:0000313" key="2">
    <source>
        <dbReference type="EMBL" id="WQG88450.1"/>
    </source>
</evidence>
<dbReference type="Proteomes" id="UP000183788">
    <property type="component" value="Unassembled WGS sequence"/>
</dbReference>
<evidence type="ECO:0000313" key="3">
    <source>
        <dbReference type="Proteomes" id="UP000183788"/>
    </source>
</evidence>
<name>A0A1K1PI73_9BACT</name>
<sequence>MCDIKTLSKKNTAQISHCMHCQTVFIWHNNLLLNFSPQDFQFFRETMNRQAFVDCCMVFPDGEERVIIHAPCKDISFTFTHDEFEDLRDAIDEALLLQQVYELIR</sequence>
<organism evidence="1 3">
    <name type="scientific">Chitinophaga sancti</name>
    <dbReference type="NCBI Taxonomy" id="1004"/>
    <lineage>
        <taxon>Bacteria</taxon>
        <taxon>Pseudomonadati</taxon>
        <taxon>Bacteroidota</taxon>
        <taxon>Chitinophagia</taxon>
        <taxon>Chitinophagales</taxon>
        <taxon>Chitinophagaceae</taxon>
        <taxon>Chitinophaga</taxon>
    </lineage>
</organism>
<proteinExistence type="predicted"/>
<evidence type="ECO:0000313" key="1">
    <source>
        <dbReference type="EMBL" id="SFW47141.1"/>
    </source>
</evidence>
<dbReference type="Pfam" id="PF20391">
    <property type="entry name" value="DUF6686"/>
    <property type="match status" value="1"/>
</dbReference>
<keyword evidence="4" id="KW-1185">Reference proteome</keyword>
<protein>
    <submittedName>
        <fullName evidence="2">DUF6686 family protein</fullName>
    </submittedName>
</protein>
<dbReference type="RefSeq" id="WP_317043293.1">
    <property type="nucleotide sequence ID" value="NZ_CBHWAX010000156.1"/>
</dbReference>
<dbReference type="InterPro" id="IPR046508">
    <property type="entry name" value="DUF6686"/>
</dbReference>
<accession>A0A1K1PI73</accession>
<dbReference type="EMBL" id="FPIZ01000005">
    <property type="protein sequence ID" value="SFW47141.1"/>
    <property type="molecule type" value="Genomic_DNA"/>
</dbReference>
<reference evidence="2 4" key="2">
    <citation type="submission" date="2023-11" db="EMBL/GenBank/DDBJ databases">
        <title>MicrobeMod: A computational toolkit for identifying prokaryotic methylation and restriction-modification with nanopore sequencing.</title>
        <authorList>
            <person name="Crits-Christoph A."/>
            <person name="Kang S.C."/>
            <person name="Lee H."/>
            <person name="Ostrov N."/>
        </authorList>
    </citation>
    <scope>NUCLEOTIDE SEQUENCE [LARGE SCALE GENOMIC DNA]</scope>
    <source>
        <strain evidence="2 4">ATCC 23090</strain>
    </source>
</reference>
<dbReference type="Proteomes" id="UP001326715">
    <property type="component" value="Chromosome"/>
</dbReference>
<evidence type="ECO:0000313" key="4">
    <source>
        <dbReference type="Proteomes" id="UP001326715"/>
    </source>
</evidence>
<dbReference type="AlphaFoldDB" id="A0A1K1PI73"/>
<dbReference type="STRING" id="1004.SAMN05661012_01993"/>
<dbReference type="EMBL" id="CP140154">
    <property type="protein sequence ID" value="WQG88450.1"/>
    <property type="molecule type" value="Genomic_DNA"/>
</dbReference>
<gene>
    <name evidence="1" type="ORF">SAMN05661012_01993</name>
    <name evidence="2" type="ORF">SR876_26360</name>
</gene>